<sequence>MVGVDGGDASKCRCCCVKPLAVVVSEAERNFVGKFVEMFASSELLKEKFSVDTFPSTKVKV</sequence>
<protein>
    <submittedName>
        <fullName evidence="1">Uncharacterized protein</fullName>
    </submittedName>
</protein>
<dbReference type="EMBL" id="KI657782">
    <property type="protein sequence ID" value="ETN85216.1"/>
    <property type="molecule type" value="Genomic_DNA"/>
</dbReference>
<evidence type="ECO:0000313" key="2">
    <source>
        <dbReference type="Proteomes" id="UP000053676"/>
    </source>
</evidence>
<dbReference type="AlphaFoldDB" id="W2TVY0"/>
<keyword evidence="2" id="KW-1185">Reference proteome</keyword>
<dbReference type="Proteomes" id="UP000053676">
    <property type="component" value="Unassembled WGS sequence"/>
</dbReference>
<reference evidence="2" key="1">
    <citation type="journal article" date="2014" name="Nat. Genet.">
        <title>Genome of the human hookworm Necator americanus.</title>
        <authorList>
            <person name="Tang Y.T."/>
            <person name="Gao X."/>
            <person name="Rosa B.A."/>
            <person name="Abubucker S."/>
            <person name="Hallsworth-Pepin K."/>
            <person name="Martin J."/>
            <person name="Tyagi R."/>
            <person name="Heizer E."/>
            <person name="Zhang X."/>
            <person name="Bhonagiri-Palsikar V."/>
            <person name="Minx P."/>
            <person name="Warren W.C."/>
            <person name="Wang Q."/>
            <person name="Zhan B."/>
            <person name="Hotez P.J."/>
            <person name="Sternberg P.W."/>
            <person name="Dougall A."/>
            <person name="Gaze S.T."/>
            <person name="Mulvenna J."/>
            <person name="Sotillo J."/>
            <person name="Ranganathan S."/>
            <person name="Rabelo E.M."/>
            <person name="Wilson R.K."/>
            <person name="Felgner P.L."/>
            <person name="Bethony J."/>
            <person name="Hawdon J.M."/>
            <person name="Gasser R.B."/>
            <person name="Loukas A."/>
            <person name="Mitreva M."/>
        </authorList>
    </citation>
    <scope>NUCLEOTIDE SEQUENCE [LARGE SCALE GENOMIC DNA]</scope>
</reference>
<dbReference type="KEGG" id="nai:NECAME_06511"/>
<accession>W2TVY0</accession>
<proteinExistence type="predicted"/>
<name>W2TVY0_NECAM</name>
<organism evidence="1 2">
    <name type="scientific">Necator americanus</name>
    <name type="common">Human hookworm</name>
    <dbReference type="NCBI Taxonomy" id="51031"/>
    <lineage>
        <taxon>Eukaryota</taxon>
        <taxon>Metazoa</taxon>
        <taxon>Ecdysozoa</taxon>
        <taxon>Nematoda</taxon>
        <taxon>Chromadorea</taxon>
        <taxon>Rhabditida</taxon>
        <taxon>Rhabditina</taxon>
        <taxon>Rhabditomorpha</taxon>
        <taxon>Strongyloidea</taxon>
        <taxon>Ancylostomatidae</taxon>
        <taxon>Bunostominae</taxon>
        <taxon>Necator</taxon>
    </lineage>
</organism>
<evidence type="ECO:0000313" key="1">
    <source>
        <dbReference type="EMBL" id="ETN85216.1"/>
    </source>
</evidence>
<gene>
    <name evidence="1" type="ORF">NECAME_06511</name>
</gene>